<evidence type="ECO:0000256" key="6">
    <source>
        <dbReference type="ARBA" id="ARBA00023163"/>
    </source>
</evidence>
<keyword evidence="5 7" id="KW-0238">DNA-binding</keyword>
<dbReference type="PANTHER" id="PTHR34471">
    <property type="entry name" value="ARGININE REPRESSOR"/>
    <property type="match status" value="1"/>
</dbReference>
<keyword evidence="12" id="KW-1185">Reference proteome</keyword>
<evidence type="ECO:0000259" key="9">
    <source>
        <dbReference type="Pfam" id="PF01316"/>
    </source>
</evidence>
<dbReference type="NCBIfam" id="TIGR01529">
    <property type="entry name" value="argR_whole"/>
    <property type="match status" value="1"/>
</dbReference>
<dbReference type="PANTHER" id="PTHR34471:SF1">
    <property type="entry name" value="ARGININE REPRESSOR"/>
    <property type="match status" value="1"/>
</dbReference>
<organism evidence="11 12">
    <name type="scientific">Liquorilactobacillus oeni DSM 19972</name>
    <dbReference type="NCBI Taxonomy" id="1423777"/>
    <lineage>
        <taxon>Bacteria</taxon>
        <taxon>Bacillati</taxon>
        <taxon>Bacillota</taxon>
        <taxon>Bacilli</taxon>
        <taxon>Lactobacillales</taxon>
        <taxon>Lactobacillaceae</taxon>
        <taxon>Liquorilactobacillus</taxon>
    </lineage>
</organism>
<comment type="pathway">
    <text evidence="7">Amino-acid biosynthesis; L-arginine biosynthesis [regulation].</text>
</comment>
<dbReference type="Pfam" id="PF02863">
    <property type="entry name" value="Arg_repressor_C"/>
    <property type="match status" value="1"/>
</dbReference>
<keyword evidence="4 7" id="KW-0805">Transcription regulation</keyword>
<sequence>MKKELRQAKIAQLITQEEIGTQEELMNVLKENGITATQATISRDIREMRIAKEQGENGKIRYAIFKESSASEKEKLQSSISETVLNVVRVQFINVIKTLPHNANVLSAVFDGLALEEVVGTIAGYDTLLVISKSEEDAQEINRLIAKYEQKDNLGK</sequence>
<evidence type="ECO:0000259" key="10">
    <source>
        <dbReference type="Pfam" id="PF02863"/>
    </source>
</evidence>
<dbReference type="Gene3D" id="1.10.10.10">
    <property type="entry name" value="Winged helix-like DNA-binding domain superfamily/Winged helix DNA-binding domain"/>
    <property type="match status" value="1"/>
</dbReference>
<dbReference type="GO" id="GO:0005737">
    <property type="term" value="C:cytoplasm"/>
    <property type="evidence" value="ECO:0007669"/>
    <property type="project" value="UniProtKB-SubCell"/>
</dbReference>
<feature type="domain" description="Arginine repressor C-terminal" evidence="10">
    <location>
        <begin position="81"/>
        <end position="145"/>
    </location>
</feature>
<keyword evidence="6 7" id="KW-0804">Transcription</keyword>
<dbReference type="InterPro" id="IPR020900">
    <property type="entry name" value="Arg_repress_DNA-bd"/>
</dbReference>
<dbReference type="Gene3D" id="3.30.1360.40">
    <property type="match status" value="1"/>
</dbReference>
<dbReference type="STRING" id="1423777.FD46_GL001912"/>
<dbReference type="InterPro" id="IPR020899">
    <property type="entry name" value="Arg_repress_C"/>
</dbReference>
<comment type="subcellular location">
    <subcellularLocation>
        <location evidence="1 7">Cytoplasm</location>
    </subcellularLocation>
</comment>
<evidence type="ECO:0000256" key="7">
    <source>
        <dbReference type="HAMAP-Rule" id="MF_00173"/>
    </source>
</evidence>
<keyword evidence="3 7" id="KW-0963">Cytoplasm</keyword>
<dbReference type="GO" id="GO:0003677">
    <property type="term" value="F:DNA binding"/>
    <property type="evidence" value="ECO:0007669"/>
    <property type="project" value="UniProtKB-KW"/>
</dbReference>
<evidence type="ECO:0000313" key="12">
    <source>
        <dbReference type="Proteomes" id="UP000051686"/>
    </source>
</evidence>
<dbReference type="GO" id="GO:0034618">
    <property type="term" value="F:arginine binding"/>
    <property type="evidence" value="ECO:0007669"/>
    <property type="project" value="InterPro"/>
</dbReference>
<dbReference type="SUPFAM" id="SSF46785">
    <property type="entry name" value="Winged helix' DNA-binding domain"/>
    <property type="match status" value="1"/>
</dbReference>
<evidence type="ECO:0000313" key="11">
    <source>
        <dbReference type="EMBL" id="KRL04775.1"/>
    </source>
</evidence>
<dbReference type="InterPro" id="IPR036251">
    <property type="entry name" value="Arg_repress_C_sf"/>
</dbReference>
<dbReference type="UniPathway" id="UPA00068"/>
<dbReference type="Pfam" id="PF01316">
    <property type="entry name" value="Arg_repressor"/>
    <property type="match status" value="1"/>
</dbReference>
<dbReference type="PATRIC" id="fig|1423777.3.peg.1969"/>
<evidence type="ECO:0000256" key="5">
    <source>
        <dbReference type="ARBA" id="ARBA00023125"/>
    </source>
</evidence>
<evidence type="ECO:0000256" key="3">
    <source>
        <dbReference type="ARBA" id="ARBA00022490"/>
    </source>
</evidence>
<comment type="caution">
    <text evidence="11">The sequence shown here is derived from an EMBL/GenBank/DDBJ whole genome shotgun (WGS) entry which is preliminary data.</text>
</comment>
<dbReference type="PRINTS" id="PR01467">
    <property type="entry name" value="ARGREPRESSOR"/>
</dbReference>
<evidence type="ECO:0000256" key="2">
    <source>
        <dbReference type="ARBA" id="ARBA00008316"/>
    </source>
</evidence>
<dbReference type="GO" id="GO:0051259">
    <property type="term" value="P:protein complex oligomerization"/>
    <property type="evidence" value="ECO:0007669"/>
    <property type="project" value="InterPro"/>
</dbReference>
<comment type="function">
    <text evidence="7">Regulates arginine biosynthesis genes.</text>
</comment>
<dbReference type="GO" id="GO:1900079">
    <property type="term" value="P:regulation of arginine biosynthetic process"/>
    <property type="evidence" value="ECO:0007669"/>
    <property type="project" value="UniProtKB-UniRule"/>
</dbReference>
<dbReference type="Proteomes" id="UP000051686">
    <property type="component" value="Unassembled WGS sequence"/>
</dbReference>
<dbReference type="AlphaFoldDB" id="A0A0R1M963"/>
<feature type="domain" description="Arginine repressor DNA-binding" evidence="9">
    <location>
        <begin position="1"/>
        <end position="69"/>
    </location>
</feature>
<protein>
    <recommendedName>
        <fullName evidence="7 8">Arginine repressor</fullName>
    </recommendedName>
</protein>
<proteinExistence type="inferred from homology"/>
<dbReference type="OrthoDB" id="9807089at2"/>
<accession>A0A0R1M963</accession>
<evidence type="ECO:0000256" key="1">
    <source>
        <dbReference type="ARBA" id="ARBA00004496"/>
    </source>
</evidence>
<comment type="similarity">
    <text evidence="2 7">Belongs to the ArgR family.</text>
</comment>
<dbReference type="RefSeq" id="WP_057896721.1">
    <property type="nucleotide sequence ID" value="NZ_AZEH01000039.1"/>
</dbReference>
<dbReference type="EMBL" id="AZEH01000039">
    <property type="protein sequence ID" value="KRL04775.1"/>
    <property type="molecule type" value="Genomic_DNA"/>
</dbReference>
<keyword evidence="7" id="KW-0678">Repressor</keyword>
<name>A0A0R1M963_9LACO</name>
<dbReference type="InterPro" id="IPR036390">
    <property type="entry name" value="WH_DNA-bd_sf"/>
</dbReference>
<reference evidence="11 12" key="1">
    <citation type="journal article" date="2015" name="Genome Announc.">
        <title>Expanding the biotechnology potential of lactobacilli through comparative genomics of 213 strains and associated genera.</title>
        <authorList>
            <person name="Sun Z."/>
            <person name="Harris H.M."/>
            <person name="McCann A."/>
            <person name="Guo C."/>
            <person name="Argimon S."/>
            <person name="Zhang W."/>
            <person name="Yang X."/>
            <person name="Jeffery I.B."/>
            <person name="Cooney J.C."/>
            <person name="Kagawa T.F."/>
            <person name="Liu W."/>
            <person name="Song Y."/>
            <person name="Salvetti E."/>
            <person name="Wrobel A."/>
            <person name="Rasinkangas P."/>
            <person name="Parkhill J."/>
            <person name="Rea M.C."/>
            <person name="O'Sullivan O."/>
            <person name="Ritari J."/>
            <person name="Douillard F.P."/>
            <person name="Paul Ross R."/>
            <person name="Yang R."/>
            <person name="Briner A.E."/>
            <person name="Felis G.E."/>
            <person name="de Vos W.M."/>
            <person name="Barrangou R."/>
            <person name="Klaenhammer T.R."/>
            <person name="Caufield P.W."/>
            <person name="Cui Y."/>
            <person name="Zhang H."/>
            <person name="O'Toole P.W."/>
        </authorList>
    </citation>
    <scope>NUCLEOTIDE SEQUENCE [LARGE SCALE GENOMIC DNA]</scope>
    <source>
        <strain evidence="11 12">DSM 19972</strain>
    </source>
</reference>
<gene>
    <name evidence="7" type="primary">argR</name>
    <name evidence="11" type="ORF">FD46_GL001912</name>
</gene>
<evidence type="ECO:0000256" key="8">
    <source>
        <dbReference type="NCBIfam" id="TIGR01529"/>
    </source>
</evidence>
<keyword evidence="7" id="KW-0028">Amino-acid biosynthesis</keyword>
<dbReference type="InterPro" id="IPR036388">
    <property type="entry name" value="WH-like_DNA-bd_sf"/>
</dbReference>
<dbReference type="GO" id="GO:0003700">
    <property type="term" value="F:DNA-binding transcription factor activity"/>
    <property type="evidence" value="ECO:0007669"/>
    <property type="project" value="UniProtKB-UniRule"/>
</dbReference>
<keyword evidence="7" id="KW-0055">Arginine biosynthesis</keyword>
<dbReference type="InterPro" id="IPR001669">
    <property type="entry name" value="Arg_repress"/>
</dbReference>
<dbReference type="HAMAP" id="MF_00173">
    <property type="entry name" value="Arg_repressor"/>
    <property type="match status" value="1"/>
</dbReference>
<dbReference type="SUPFAM" id="SSF55252">
    <property type="entry name" value="C-terminal domain of arginine repressor"/>
    <property type="match status" value="1"/>
</dbReference>
<dbReference type="GO" id="GO:0006526">
    <property type="term" value="P:L-arginine biosynthetic process"/>
    <property type="evidence" value="ECO:0007669"/>
    <property type="project" value="UniProtKB-UniPathway"/>
</dbReference>
<evidence type="ECO:0000256" key="4">
    <source>
        <dbReference type="ARBA" id="ARBA00023015"/>
    </source>
</evidence>